<name>N8VLK3_9GAMM</name>
<sequence length="315" mass="36448">MSVVVQESSAPMFKYNSLLIGSALRVIAKKNKRPEAYPVSVCRDVFEAIKNDTDHKLKSEVLGVLHHSPFADGIDRIMTNNLIESFEDTHSQDDQAKIDYIKAWCLQRRGRYNFIAKTLRINLSNLQMRLNYKMKMPKGDLRRIHDLVQHEIQKETKGANPKFGSHDNEKFFAWLLKVNVRAMMDLACKHITKLNITDSEAEYSAAAREWVSLEDRVGPYKPCDRLAISRLLEAKELLSLSIDANNGAKKFRLSNQRYQSEFYKLAFEEVKMLHAAGCINKRYKFSKTENGQHLTKKLLNLAYSYYDVSEKYRQA</sequence>
<protein>
    <submittedName>
        <fullName evidence="1">Uncharacterized protein</fullName>
    </submittedName>
</protein>
<organism evidence="1 2">
    <name type="scientific">Acinetobacter variabilis</name>
    <dbReference type="NCBI Taxonomy" id="70346"/>
    <lineage>
        <taxon>Bacteria</taxon>
        <taxon>Pseudomonadati</taxon>
        <taxon>Pseudomonadota</taxon>
        <taxon>Gammaproteobacteria</taxon>
        <taxon>Moraxellales</taxon>
        <taxon>Moraxellaceae</taxon>
        <taxon>Acinetobacter</taxon>
    </lineage>
</organism>
<comment type="caution">
    <text evidence="1">The sequence shown here is derived from an EMBL/GenBank/DDBJ whole genome shotgun (WGS) entry which is preliminary data.</text>
</comment>
<reference evidence="1 2" key="1">
    <citation type="submission" date="2013-02" db="EMBL/GenBank/DDBJ databases">
        <title>The Genome Sequence of Acinetobacter sp. NIPH 899.</title>
        <authorList>
            <consortium name="The Broad Institute Genome Sequencing Platform"/>
            <consortium name="The Broad Institute Genome Sequencing Center for Infectious Disease"/>
            <person name="Cerqueira G."/>
            <person name="Feldgarden M."/>
            <person name="Courvalin P."/>
            <person name="Perichon B."/>
            <person name="Grillot-Courvalin C."/>
            <person name="Clermont D."/>
            <person name="Rocha E."/>
            <person name="Yoon E.-J."/>
            <person name="Nemec A."/>
            <person name="Walker B."/>
            <person name="Young S.K."/>
            <person name="Zeng Q."/>
            <person name="Gargeya S."/>
            <person name="Fitzgerald M."/>
            <person name="Haas B."/>
            <person name="Abouelleil A."/>
            <person name="Alvarado L."/>
            <person name="Arachchi H.M."/>
            <person name="Berlin A.M."/>
            <person name="Chapman S.B."/>
            <person name="Dewar J."/>
            <person name="Goldberg J."/>
            <person name="Griggs A."/>
            <person name="Gujja S."/>
            <person name="Hansen M."/>
            <person name="Howarth C."/>
            <person name="Imamovic A."/>
            <person name="Larimer J."/>
            <person name="McCowan C."/>
            <person name="Murphy C."/>
            <person name="Neiman D."/>
            <person name="Pearson M."/>
            <person name="Priest M."/>
            <person name="Roberts A."/>
            <person name="Saif S."/>
            <person name="Shea T."/>
            <person name="Sisk P."/>
            <person name="Sykes S."/>
            <person name="Wortman J."/>
            <person name="Nusbaum C."/>
            <person name="Birren B."/>
        </authorList>
    </citation>
    <scope>NUCLEOTIDE SEQUENCE [LARGE SCALE GENOMIC DNA]</scope>
    <source>
        <strain evidence="1 2">NIPH 899</strain>
    </source>
</reference>
<accession>N8VLK3</accession>
<evidence type="ECO:0000313" key="1">
    <source>
        <dbReference type="EMBL" id="ENV00411.1"/>
    </source>
</evidence>
<dbReference type="RefSeq" id="WP_004780917.1">
    <property type="nucleotide sequence ID" value="NZ_KB849398.1"/>
</dbReference>
<dbReference type="EMBL" id="APPE01000031">
    <property type="protein sequence ID" value="ENV00411.1"/>
    <property type="molecule type" value="Genomic_DNA"/>
</dbReference>
<dbReference type="PATRIC" id="fig|1217710.3.peg.607"/>
<dbReference type="HOGENOM" id="CLU_881736_0_0_6"/>
<dbReference type="Proteomes" id="UP000013070">
    <property type="component" value="Unassembled WGS sequence"/>
</dbReference>
<keyword evidence="2" id="KW-1185">Reference proteome</keyword>
<evidence type="ECO:0000313" key="2">
    <source>
        <dbReference type="Proteomes" id="UP000013070"/>
    </source>
</evidence>
<proteinExistence type="predicted"/>
<dbReference type="AlphaFoldDB" id="N8VLK3"/>
<gene>
    <name evidence="1" type="ORF">F969_00643</name>
</gene>